<sequence length="199" mass="22910">MTKKIYCGIGWKYDIPMHLEYYEEIAYSLASKGYILRTNTNKVGSQAFVNGVERYSKNKKIPIEELLEVYMPTSKANGKLSAQPGHFNVKTSPYYEDALNISETYGEIEDAFIQSERDLRAISPFLCLGQELNQPFNFMITGVPIFTLNADDYIIDGHGFTGEVIRTIRSISPNSKVFSYQHKEHRQRINKLIYMKRAQ</sequence>
<comment type="caution">
    <text evidence="1">The sequence shown here is derived from an EMBL/GenBank/DDBJ whole genome shotgun (WGS) entry which is preliminary data.</text>
</comment>
<gene>
    <name evidence="1" type="ORF">Q8W34_06535</name>
</gene>
<evidence type="ECO:0000313" key="1">
    <source>
        <dbReference type="EMBL" id="MDP2564283.1"/>
    </source>
</evidence>
<protein>
    <submittedName>
        <fullName evidence="1">Uncharacterized protein</fullName>
    </submittedName>
</protein>
<organism evidence="1 2">
    <name type="scientific">Pseudoalteromonas marina</name>
    <dbReference type="NCBI Taxonomy" id="267375"/>
    <lineage>
        <taxon>Bacteria</taxon>
        <taxon>Pseudomonadati</taxon>
        <taxon>Pseudomonadota</taxon>
        <taxon>Gammaproteobacteria</taxon>
        <taxon>Alteromonadales</taxon>
        <taxon>Pseudoalteromonadaceae</taxon>
        <taxon>Pseudoalteromonas</taxon>
    </lineage>
</organism>
<dbReference type="RefSeq" id="WP_305471564.1">
    <property type="nucleotide sequence ID" value="NZ_JAUYVT010000004.1"/>
</dbReference>
<proteinExistence type="predicted"/>
<evidence type="ECO:0000313" key="2">
    <source>
        <dbReference type="Proteomes" id="UP001177212"/>
    </source>
</evidence>
<dbReference type="Proteomes" id="UP001177212">
    <property type="component" value="Unassembled WGS sequence"/>
</dbReference>
<accession>A0ABT9FBX0</accession>
<keyword evidence="2" id="KW-1185">Reference proteome</keyword>
<dbReference type="EMBL" id="JAUYVT010000004">
    <property type="protein sequence ID" value="MDP2564283.1"/>
    <property type="molecule type" value="Genomic_DNA"/>
</dbReference>
<reference evidence="1" key="1">
    <citation type="submission" date="2023-07" db="EMBL/GenBank/DDBJ databases">
        <title>Genome content predicts the carbon catabolic preferences of heterotrophic bacteria.</title>
        <authorList>
            <person name="Gralka M."/>
        </authorList>
    </citation>
    <scope>NUCLEOTIDE SEQUENCE</scope>
    <source>
        <strain evidence="1">4G09</strain>
    </source>
</reference>
<name>A0ABT9FBX0_9GAMM</name>